<organism evidence="3">
    <name type="scientific">marine sediment metagenome</name>
    <dbReference type="NCBI Taxonomy" id="412755"/>
    <lineage>
        <taxon>unclassified sequences</taxon>
        <taxon>metagenomes</taxon>
        <taxon>ecological metagenomes</taxon>
    </lineage>
</organism>
<dbReference type="Pfam" id="PF13413">
    <property type="entry name" value="HTH_25"/>
    <property type="match status" value="1"/>
</dbReference>
<feature type="region of interest" description="Disordered" evidence="1">
    <location>
        <begin position="80"/>
        <end position="100"/>
    </location>
</feature>
<proteinExistence type="predicted"/>
<dbReference type="InterPro" id="IPR050400">
    <property type="entry name" value="Bact_Cytoskel_RodZ"/>
</dbReference>
<feature type="compositionally biased region" description="Basic and acidic residues" evidence="1">
    <location>
        <begin position="88"/>
        <end position="97"/>
    </location>
</feature>
<evidence type="ECO:0000313" key="3">
    <source>
        <dbReference type="EMBL" id="GAF89273.1"/>
    </source>
</evidence>
<keyword evidence="2" id="KW-0812">Transmembrane</keyword>
<dbReference type="PANTHER" id="PTHR34475">
    <property type="match status" value="1"/>
</dbReference>
<reference evidence="3" key="1">
    <citation type="journal article" date="2014" name="Front. Microbiol.">
        <title>High frequency of phylogenetically diverse reductive dehalogenase-homologous genes in deep subseafloor sedimentary metagenomes.</title>
        <authorList>
            <person name="Kawai M."/>
            <person name="Futagami T."/>
            <person name="Toyoda A."/>
            <person name="Takaki Y."/>
            <person name="Nishi S."/>
            <person name="Hori S."/>
            <person name="Arai W."/>
            <person name="Tsubouchi T."/>
            <person name="Morono Y."/>
            <person name="Uchiyama I."/>
            <person name="Ito T."/>
            <person name="Fujiyama A."/>
            <person name="Inagaki F."/>
            <person name="Takami H."/>
        </authorList>
    </citation>
    <scope>NUCLEOTIDE SEQUENCE</scope>
    <source>
        <strain evidence="3">Expedition CK06-06</strain>
    </source>
</reference>
<dbReference type="InterPro" id="IPR010982">
    <property type="entry name" value="Lambda_DNA-bd_dom_sf"/>
</dbReference>
<dbReference type="AlphaFoldDB" id="X0T6Z1"/>
<accession>X0T6Z1</accession>
<name>X0T6Z1_9ZZZZ</name>
<dbReference type="SUPFAM" id="SSF47413">
    <property type="entry name" value="lambda repressor-like DNA-binding domains"/>
    <property type="match status" value="1"/>
</dbReference>
<dbReference type="GO" id="GO:0003677">
    <property type="term" value="F:DNA binding"/>
    <property type="evidence" value="ECO:0007669"/>
    <property type="project" value="InterPro"/>
</dbReference>
<gene>
    <name evidence="3" type="ORF">S01H1_20716</name>
</gene>
<dbReference type="Gene3D" id="1.10.260.40">
    <property type="entry name" value="lambda repressor-like DNA-binding domains"/>
    <property type="match status" value="1"/>
</dbReference>
<comment type="caution">
    <text evidence="3">The sequence shown here is derived from an EMBL/GenBank/DDBJ whole genome shotgun (WGS) entry which is preliminary data.</text>
</comment>
<sequence length="137" mass="15966">MITFGQDLKRERELRGISLKEIADFSKINLRFLKALEDNRLDILPGKFFTRGIIRTYAKYLGLEEETVLNQYYETIQYQDKKNKGKVSKKESPPETSKKKRKIISFSIIVIFVLVILLSLFFLLQKKKGSSLDITSL</sequence>
<evidence type="ECO:0008006" key="4">
    <source>
        <dbReference type="Google" id="ProtNLM"/>
    </source>
</evidence>
<keyword evidence="2" id="KW-0472">Membrane</keyword>
<feature type="non-terminal residue" evidence="3">
    <location>
        <position position="137"/>
    </location>
</feature>
<dbReference type="EMBL" id="BARS01011381">
    <property type="protein sequence ID" value="GAF89273.1"/>
    <property type="molecule type" value="Genomic_DNA"/>
</dbReference>
<feature type="transmembrane region" description="Helical" evidence="2">
    <location>
        <begin position="103"/>
        <end position="124"/>
    </location>
</feature>
<protein>
    <recommendedName>
        <fullName evidence="4">HTH cro/C1-type domain-containing protein</fullName>
    </recommendedName>
</protein>
<evidence type="ECO:0000256" key="1">
    <source>
        <dbReference type="SAM" id="MobiDB-lite"/>
    </source>
</evidence>
<keyword evidence="2" id="KW-1133">Transmembrane helix</keyword>
<evidence type="ECO:0000256" key="2">
    <source>
        <dbReference type="SAM" id="Phobius"/>
    </source>
</evidence>
<dbReference type="PANTHER" id="PTHR34475:SF1">
    <property type="entry name" value="CYTOSKELETON PROTEIN RODZ"/>
    <property type="match status" value="1"/>
</dbReference>